<evidence type="ECO:0000259" key="1">
    <source>
        <dbReference type="Pfam" id="PF08532"/>
    </source>
</evidence>
<dbReference type="InterPro" id="IPR028212">
    <property type="entry name" value="GHL6"/>
</dbReference>
<organism evidence="2 3">
    <name type="scientific">Novosphingobium aquae</name>
    <dbReference type="NCBI Taxonomy" id="3133435"/>
    <lineage>
        <taxon>Bacteria</taxon>
        <taxon>Pseudomonadati</taxon>
        <taxon>Pseudomonadota</taxon>
        <taxon>Alphaproteobacteria</taxon>
        <taxon>Sphingomonadales</taxon>
        <taxon>Sphingomonadaceae</taxon>
        <taxon>Novosphingobium</taxon>
    </lineage>
</organism>
<evidence type="ECO:0000313" key="2">
    <source>
        <dbReference type="EMBL" id="MEJ6009348.1"/>
    </source>
</evidence>
<dbReference type="InterPro" id="IPR029062">
    <property type="entry name" value="Class_I_gatase-like"/>
</dbReference>
<dbReference type="Gene3D" id="3.20.20.80">
    <property type="entry name" value="Glycosidases"/>
    <property type="match status" value="1"/>
</dbReference>
<dbReference type="Pfam" id="PF08532">
    <property type="entry name" value="Glyco_hydro_42M"/>
    <property type="match status" value="1"/>
</dbReference>
<evidence type="ECO:0000313" key="3">
    <source>
        <dbReference type="Proteomes" id="UP001379235"/>
    </source>
</evidence>
<gene>
    <name evidence="2" type="ORF">WG900_05395</name>
</gene>
<feature type="domain" description="Beta-galactosidase trimerisation" evidence="1">
    <location>
        <begin position="384"/>
        <end position="456"/>
    </location>
</feature>
<dbReference type="InterPro" id="IPR013738">
    <property type="entry name" value="Beta_galactosidase_Trimer"/>
</dbReference>
<reference evidence="2 3" key="1">
    <citation type="submission" date="2024-03" db="EMBL/GenBank/DDBJ databases">
        <authorList>
            <person name="Jo J.-H."/>
        </authorList>
    </citation>
    <scope>NUCLEOTIDE SEQUENCE [LARGE SCALE GENOMIC DNA]</scope>
    <source>
        <strain evidence="2 3">AS3R-12</strain>
    </source>
</reference>
<protein>
    <submittedName>
        <fullName evidence="2">Alpha-amylase family protein</fullName>
    </submittedName>
</protein>
<comment type="caution">
    <text evidence="2">The sequence shown here is derived from an EMBL/GenBank/DDBJ whole genome shotgun (WGS) entry which is preliminary data.</text>
</comment>
<dbReference type="Gene3D" id="3.40.50.880">
    <property type="match status" value="1"/>
</dbReference>
<keyword evidence="3" id="KW-1185">Reference proteome</keyword>
<dbReference type="SUPFAM" id="SSF52317">
    <property type="entry name" value="Class I glutamine amidotransferase-like"/>
    <property type="match status" value="2"/>
</dbReference>
<dbReference type="RefSeq" id="WP_339965367.1">
    <property type="nucleotide sequence ID" value="NZ_JBBHJY010000002.1"/>
</dbReference>
<dbReference type="EMBL" id="JBBHJY010000002">
    <property type="protein sequence ID" value="MEJ6009348.1"/>
    <property type="molecule type" value="Genomic_DNA"/>
</dbReference>
<dbReference type="Proteomes" id="UP001379235">
    <property type="component" value="Unassembled WGS sequence"/>
</dbReference>
<accession>A0ABU8S5V5</accession>
<dbReference type="Pfam" id="PF14871">
    <property type="entry name" value="GHL6"/>
    <property type="match status" value="1"/>
</dbReference>
<dbReference type="CDD" id="cd03143">
    <property type="entry name" value="A4_beta-galactosidase_middle_domain"/>
    <property type="match status" value="1"/>
</dbReference>
<name>A0ABU8S5V5_9SPHN</name>
<sequence length="682" mass="75633">MSEAGTPWWEQPYRIIQTNLRLIDGTLDPAALARQARDFSASAITFNVGGIYAFYPTELPLHARNPYITGDLTGEMLEAAHREGLRMVGRFDLSKGTKLAYDAHPEWFVHNKAGEPQEYNGTYQACVNGGWAKDYALQILHEGISRYALDAAFFNMTGYQPVDYSGRHRGMCHCANCQSAFAEMYGRDLPEREDFSDPTYADYILFKRRTSQAAAQNIYDTVKRLRPSTGIMGNGKGACDFMRLEIQRAVSRPAPEWPHQPGELARWGAAIGRGRAYSCASTNFLDYQWRYASETSHNHMLRFGQQIANGAQIDYYLLGLFDQPNREPLEPVHRFLEWHKAHGEQLTDTRSAARVGLYHSRTADAFAGATASGKTRGQCFRGAYRLLLEARIPFDFVSDERMEDAEIAQQLARYDVILLPNTACMSDAEAAALDAYVVAGGTVIATGETGRYDDRGNRRGDFALESFPASASQEAMSGLETYFAIGEDELEFPLTRLAHLDGWYFSAEAKAEAQAMLSLLPVQKYGPPELCFPEDLASAGPGVLSRRHGAGKVVWLPWLPEWLYFRDGLSEHRELVAQLIRTVAQPPVLLEGAGPVELTVREKDGATLVHVVNYAGQRGSSYERPPAISGLRLGLLDADDKAIALVAGTELSAGPADAQGYRWIDLPPVNYFEVILLQKAAV</sequence>
<proteinExistence type="predicted"/>